<sequence>MRGAMKIGYRPKRFKGPSRIGWPAVFSFLAGAVLIAVGLELFLKPNRLVAGGAQGISIMLSHITEMRMGLFLFLINVPFLFVADPRFGKKTALIRLAALLATAAVTVLLDPIPPLTEHSLAASMLGGLALGCGAGLVLRVGGYTDGVNEAAYWVKRKVSLSIAELVMLVNLSILAVAGFLFGWEQAIYSVIAYFIAYQSLRFTMRGHHRYTMVHICGGSLDAVRLEMQRVLGSGFPVVTEKPGEDLTVIITREQEQPLRELLHEAAPAATVSMVPLQSAKHHEYKYLQ</sequence>
<evidence type="ECO:0000256" key="6">
    <source>
        <dbReference type="SAM" id="Phobius"/>
    </source>
</evidence>
<feature type="transmembrane region" description="Helical" evidence="6">
    <location>
        <begin position="118"/>
        <end position="138"/>
    </location>
</feature>
<comment type="caution">
    <text evidence="7">The sequence shown here is derived from an EMBL/GenBank/DDBJ whole genome shotgun (WGS) entry which is preliminary data.</text>
</comment>
<reference evidence="7 8" key="1">
    <citation type="submission" date="2024-09" db="EMBL/GenBank/DDBJ databases">
        <authorList>
            <person name="Sun Q."/>
            <person name="Mori K."/>
        </authorList>
    </citation>
    <scope>NUCLEOTIDE SEQUENCE [LARGE SCALE GENOMIC DNA]</scope>
    <source>
        <strain evidence="7 8">JCM 12520</strain>
    </source>
</reference>
<evidence type="ECO:0000256" key="2">
    <source>
        <dbReference type="ARBA" id="ARBA00022475"/>
    </source>
</evidence>
<keyword evidence="3 6" id="KW-0812">Transmembrane</keyword>
<comment type="subcellular location">
    <subcellularLocation>
        <location evidence="1">Cell membrane</location>
        <topology evidence="1">Multi-pass membrane protein</topology>
    </subcellularLocation>
</comment>
<evidence type="ECO:0000256" key="5">
    <source>
        <dbReference type="ARBA" id="ARBA00023136"/>
    </source>
</evidence>
<proteinExistence type="predicted"/>
<dbReference type="InterPro" id="IPR051461">
    <property type="entry name" value="UPF0750_membrane"/>
</dbReference>
<feature type="transmembrane region" description="Helical" evidence="6">
    <location>
        <begin position="55"/>
        <end position="81"/>
    </location>
</feature>
<accession>A0ABV5VTB1</accession>
<dbReference type="PIRSF" id="PIRSF006483">
    <property type="entry name" value="Membrane_protein_YitT"/>
    <property type="match status" value="1"/>
</dbReference>
<keyword evidence="8" id="KW-1185">Reference proteome</keyword>
<dbReference type="InterPro" id="IPR003740">
    <property type="entry name" value="YitT"/>
</dbReference>
<dbReference type="PANTHER" id="PTHR33545:SF3">
    <property type="entry name" value="UPF0750 MEMBRANE PROTEIN YQFU"/>
    <property type="match status" value="1"/>
</dbReference>
<feature type="transmembrane region" description="Helical" evidence="6">
    <location>
        <begin position="186"/>
        <end position="204"/>
    </location>
</feature>
<evidence type="ECO:0000256" key="3">
    <source>
        <dbReference type="ARBA" id="ARBA00022692"/>
    </source>
</evidence>
<gene>
    <name evidence="7" type="ORF">ACFFNY_08010</name>
</gene>
<dbReference type="Pfam" id="PF02588">
    <property type="entry name" value="YitT_membrane"/>
    <property type="match status" value="1"/>
</dbReference>
<name>A0ABV5VTB1_9BACL</name>
<dbReference type="RefSeq" id="WP_344912095.1">
    <property type="nucleotide sequence ID" value="NZ_BAAAYO010000010.1"/>
</dbReference>
<feature type="transmembrane region" description="Helical" evidence="6">
    <location>
        <begin position="20"/>
        <end position="43"/>
    </location>
</feature>
<evidence type="ECO:0000256" key="1">
    <source>
        <dbReference type="ARBA" id="ARBA00004651"/>
    </source>
</evidence>
<protein>
    <submittedName>
        <fullName evidence="7">YitT family protein</fullName>
    </submittedName>
</protein>
<organism evidence="7 8">
    <name type="scientific">Paenibacillus hodogayensis</name>
    <dbReference type="NCBI Taxonomy" id="279208"/>
    <lineage>
        <taxon>Bacteria</taxon>
        <taxon>Bacillati</taxon>
        <taxon>Bacillota</taxon>
        <taxon>Bacilli</taxon>
        <taxon>Bacillales</taxon>
        <taxon>Paenibacillaceae</taxon>
        <taxon>Paenibacillus</taxon>
    </lineage>
</organism>
<dbReference type="EMBL" id="JBHMAG010000007">
    <property type="protein sequence ID" value="MFB9751511.1"/>
    <property type="molecule type" value="Genomic_DNA"/>
</dbReference>
<dbReference type="Proteomes" id="UP001589619">
    <property type="component" value="Unassembled WGS sequence"/>
</dbReference>
<feature type="transmembrane region" description="Helical" evidence="6">
    <location>
        <begin position="93"/>
        <end position="112"/>
    </location>
</feature>
<keyword evidence="2" id="KW-1003">Cell membrane</keyword>
<evidence type="ECO:0000313" key="7">
    <source>
        <dbReference type="EMBL" id="MFB9751511.1"/>
    </source>
</evidence>
<keyword evidence="5 6" id="KW-0472">Membrane</keyword>
<keyword evidence="4 6" id="KW-1133">Transmembrane helix</keyword>
<dbReference type="PANTHER" id="PTHR33545">
    <property type="entry name" value="UPF0750 MEMBRANE PROTEIN YITT-RELATED"/>
    <property type="match status" value="1"/>
</dbReference>
<evidence type="ECO:0000313" key="8">
    <source>
        <dbReference type="Proteomes" id="UP001589619"/>
    </source>
</evidence>
<evidence type="ECO:0000256" key="4">
    <source>
        <dbReference type="ARBA" id="ARBA00022989"/>
    </source>
</evidence>
<feature type="transmembrane region" description="Helical" evidence="6">
    <location>
        <begin position="158"/>
        <end position="180"/>
    </location>
</feature>